<dbReference type="AlphaFoldDB" id="A0AAW0AY78"/>
<organism evidence="1 2">
    <name type="scientific">Paramarasmius palmivorus</name>
    <dbReference type="NCBI Taxonomy" id="297713"/>
    <lineage>
        <taxon>Eukaryota</taxon>
        <taxon>Fungi</taxon>
        <taxon>Dikarya</taxon>
        <taxon>Basidiomycota</taxon>
        <taxon>Agaricomycotina</taxon>
        <taxon>Agaricomycetes</taxon>
        <taxon>Agaricomycetidae</taxon>
        <taxon>Agaricales</taxon>
        <taxon>Marasmiineae</taxon>
        <taxon>Marasmiaceae</taxon>
        <taxon>Paramarasmius</taxon>
    </lineage>
</organism>
<keyword evidence="2" id="KW-1185">Reference proteome</keyword>
<evidence type="ECO:0000313" key="2">
    <source>
        <dbReference type="Proteomes" id="UP001383192"/>
    </source>
</evidence>
<gene>
    <name evidence="1" type="ORF">VNI00_018365</name>
</gene>
<comment type="caution">
    <text evidence="1">The sequence shown here is derived from an EMBL/GenBank/DDBJ whole genome shotgun (WGS) entry which is preliminary data.</text>
</comment>
<dbReference type="EMBL" id="JAYKXP010000228">
    <property type="protein sequence ID" value="KAK7018106.1"/>
    <property type="molecule type" value="Genomic_DNA"/>
</dbReference>
<reference evidence="1 2" key="1">
    <citation type="submission" date="2024-01" db="EMBL/GenBank/DDBJ databases">
        <title>A draft genome for a cacao thread blight-causing isolate of Paramarasmius palmivorus.</title>
        <authorList>
            <person name="Baruah I.K."/>
            <person name="Bukari Y."/>
            <person name="Amoako-Attah I."/>
            <person name="Meinhardt L.W."/>
            <person name="Bailey B.A."/>
            <person name="Cohen S.P."/>
        </authorList>
    </citation>
    <scope>NUCLEOTIDE SEQUENCE [LARGE SCALE GENOMIC DNA]</scope>
    <source>
        <strain evidence="1 2">GH-12</strain>
    </source>
</reference>
<sequence>MSCLSTLEQPIPLEVTVGSVSNKGLTMQGLCTNELALQYLLDDNKFKQLPDEDQYRFSPQALYFSHFTTHHAFRHFTTNPAGFARSITCTTGTHIVFLLVPDTPHKYRTYGMRSFIKNLATSGPQQDLVTTCIVLYAGDTLILPPCTPYYNITTESSICHGQLMLPTSTIRQTCWALLHLLHYQHQFKPIDVPCTPALLALTLIYWDAVISLSKHQPDEGTVTSSETPNPYTITGIIDILSLINVIEMGATLWRDTYFAKETPKPVEYLYRCARRAGNHLIEYVDSHCKIEIRQKRDEGYIPVATATQKPLTAKIRNIQRSYLVQQVTTLWWQADDYHSSSAHPLAPTRAKIEHTLRQNLECQHTTALDDVLKYHASKNQQGVLYFDTSVTPHTGPNRSIS</sequence>
<name>A0AAW0AY78_9AGAR</name>
<protein>
    <submittedName>
        <fullName evidence="1">Uncharacterized protein</fullName>
    </submittedName>
</protein>
<proteinExistence type="predicted"/>
<evidence type="ECO:0000313" key="1">
    <source>
        <dbReference type="EMBL" id="KAK7018106.1"/>
    </source>
</evidence>
<accession>A0AAW0AY78</accession>
<dbReference type="Proteomes" id="UP001383192">
    <property type="component" value="Unassembled WGS sequence"/>
</dbReference>